<dbReference type="Proteomes" id="UP000288716">
    <property type="component" value="Unassembled WGS sequence"/>
</dbReference>
<dbReference type="OrthoDB" id="76445at2759"/>
<dbReference type="SMART" id="SM00360">
    <property type="entry name" value="RRM"/>
    <property type="match status" value="1"/>
</dbReference>
<dbReference type="PROSITE" id="PS01358">
    <property type="entry name" value="ZF_RANBP2_1"/>
    <property type="match status" value="1"/>
</dbReference>
<evidence type="ECO:0000256" key="10">
    <source>
        <dbReference type="SAM" id="MobiDB-lite"/>
    </source>
</evidence>
<dbReference type="FunFam" id="3.30.70.330:FF:000574">
    <property type="entry name" value="HIV Tat-specific factor 1"/>
    <property type="match status" value="1"/>
</dbReference>
<keyword evidence="6 8" id="KW-0694">RNA-binding</keyword>
<dbReference type="SUPFAM" id="SSF54928">
    <property type="entry name" value="RNA-binding domain, RBD"/>
    <property type="match status" value="1"/>
</dbReference>
<feature type="region of interest" description="Disordered" evidence="10">
    <location>
        <begin position="355"/>
        <end position="402"/>
    </location>
</feature>
<proteinExistence type="inferred from homology"/>
<dbReference type="CDD" id="cd12534">
    <property type="entry name" value="RRM_SARFH"/>
    <property type="match status" value="1"/>
</dbReference>
<keyword evidence="4 9" id="KW-0863">Zinc-finger</keyword>
<accession>A0A443SL36</accession>
<name>A0A443SL36_9ACAR</name>
<dbReference type="SUPFAM" id="SSF90209">
    <property type="entry name" value="Ran binding protein zinc finger-like"/>
    <property type="match status" value="1"/>
</dbReference>
<dbReference type="Pfam" id="PF00076">
    <property type="entry name" value="RRM_1"/>
    <property type="match status" value="1"/>
</dbReference>
<evidence type="ECO:0000256" key="5">
    <source>
        <dbReference type="ARBA" id="ARBA00022833"/>
    </source>
</evidence>
<dbReference type="PROSITE" id="PS50102">
    <property type="entry name" value="RRM"/>
    <property type="match status" value="1"/>
</dbReference>
<keyword evidence="14" id="KW-1185">Reference proteome</keyword>
<dbReference type="GO" id="GO:0008270">
    <property type="term" value="F:zinc ion binding"/>
    <property type="evidence" value="ECO:0007669"/>
    <property type="project" value="UniProtKB-KW"/>
</dbReference>
<dbReference type="InterPro" id="IPR001876">
    <property type="entry name" value="Znf_RanBP2"/>
</dbReference>
<evidence type="ECO:0000259" key="12">
    <source>
        <dbReference type="PROSITE" id="PS50199"/>
    </source>
</evidence>
<dbReference type="EMBL" id="NCKV01001483">
    <property type="protein sequence ID" value="RWS28258.1"/>
    <property type="molecule type" value="Genomic_DNA"/>
</dbReference>
<dbReference type="PANTHER" id="PTHR23238">
    <property type="entry name" value="RNA BINDING PROTEIN"/>
    <property type="match status" value="1"/>
</dbReference>
<feature type="region of interest" description="Disordered" evidence="10">
    <location>
        <begin position="1"/>
        <end position="27"/>
    </location>
</feature>
<evidence type="ECO:0000256" key="1">
    <source>
        <dbReference type="ARBA" id="ARBA00004123"/>
    </source>
</evidence>
<dbReference type="GO" id="GO:0005634">
    <property type="term" value="C:nucleus"/>
    <property type="evidence" value="ECO:0007669"/>
    <property type="project" value="UniProtKB-SubCell"/>
</dbReference>
<evidence type="ECO:0000313" key="14">
    <source>
        <dbReference type="Proteomes" id="UP000288716"/>
    </source>
</evidence>
<dbReference type="InterPro" id="IPR035979">
    <property type="entry name" value="RBD_domain_sf"/>
</dbReference>
<dbReference type="Pfam" id="PF00641">
    <property type="entry name" value="Zn_ribbon_RanBP"/>
    <property type="match status" value="1"/>
</dbReference>
<dbReference type="GO" id="GO:0003723">
    <property type="term" value="F:RNA binding"/>
    <property type="evidence" value="ECO:0007669"/>
    <property type="project" value="UniProtKB-UniRule"/>
</dbReference>
<evidence type="ECO:0000313" key="13">
    <source>
        <dbReference type="EMBL" id="RWS28258.1"/>
    </source>
</evidence>
<feature type="compositionally biased region" description="Pro residues" evidence="10">
    <location>
        <begin position="142"/>
        <end position="154"/>
    </location>
</feature>
<feature type="domain" description="RRM" evidence="11">
    <location>
        <begin position="274"/>
        <end position="358"/>
    </location>
</feature>
<feature type="compositionally biased region" description="Gly residues" evidence="10">
    <location>
        <begin position="501"/>
        <end position="520"/>
    </location>
</feature>
<evidence type="ECO:0000256" key="6">
    <source>
        <dbReference type="ARBA" id="ARBA00022884"/>
    </source>
</evidence>
<feature type="region of interest" description="Disordered" evidence="10">
    <location>
        <begin position="42"/>
        <end position="196"/>
    </location>
</feature>
<feature type="compositionally biased region" description="Gly residues" evidence="10">
    <location>
        <begin position="471"/>
        <end position="491"/>
    </location>
</feature>
<dbReference type="AlphaFoldDB" id="A0A443SL36"/>
<feature type="compositionally biased region" description="Low complexity" evidence="10">
    <location>
        <begin position="42"/>
        <end position="64"/>
    </location>
</feature>
<feature type="region of interest" description="Disordered" evidence="10">
    <location>
        <begin position="421"/>
        <end position="529"/>
    </location>
</feature>
<organism evidence="13 14">
    <name type="scientific">Leptotrombidium deliense</name>
    <dbReference type="NCBI Taxonomy" id="299467"/>
    <lineage>
        <taxon>Eukaryota</taxon>
        <taxon>Metazoa</taxon>
        <taxon>Ecdysozoa</taxon>
        <taxon>Arthropoda</taxon>
        <taxon>Chelicerata</taxon>
        <taxon>Arachnida</taxon>
        <taxon>Acari</taxon>
        <taxon>Acariformes</taxon>
        <taxon>Trombidiformes</taxon>
        <taxon>Prostigmata</taxon>
        <taxon>Anystina</taxon>
        <taxon>Parasitengona</taxon>
        <taxon>Trombiculoidea</taxon>
        <taxon>Trombiculidae</taxon>
        <taxon>Leptotrombidium</taxon>
    </lineage>
</organism>
<evidence type="ECO:0000256" key="4">
    <source>
        <dbReference type="ARBA" id="ARBA00022771"/>
    </source>
</evidence>
<keyword evidence="7" id="KW-0539">Nucleus</keyword>
<evidence type="ECO:0000256" key="8">
    <source>
        <dbReference type="PROSITE-ProRule" id="PRU00176"/>
    </source>
</evidence>
<dbReference type="VEuPathDB" id="VectorBase:LDEU003783"/>
<protein>
    <submittedName>
        <fullName evidence="13">RNA-binding protein cabeza-like protein</fullName>
    </submittedName>
</protein>
<evidence type="ECO:0000256" key="2">
    <source>
        <dbReference type="ARBA" id="ARBA00008448"/>
    </source>
</evidence>
<dbReference type="PROSITE" id="PS50199">
    <property type="entry name" value="ZF_RANBP2_2"/>
    <property type="match status" value="1"/>
</dbReference>
<comment type="similarity">
    <text evidence="2">Belongs to the RRM TET family.</text>
</comment>
<feature type="compositionally biased region" description="Gly residues" evidence="10">
    <location>
        <begin position="365"/>
        <end position="381"/>
    </location>
</feature>
<dbReference type="InterPro" id="IPR000504">
    <property type="entry name" value="RRM_dom"/>
</dbReference>
<keyword evidence="3" id="KW-0479">Metal-binding</keyword>
<feature type="compositionally biased region" description="Low complexity" evidence="10">
    <location>
        <begin position="1"/>
        <end position="12"/>
    </location>
</feature>
<sequence length="529" mass="54691">MADTQYGYSSSGGQMGGSHASQPSAGYASSYEYSSYGSYGNSAGNQAGYNSSNSGQSGSQQWSQTPSYQADNQSSQSSGYYSAASGGANMQPSSGYGGGNSGSYPPSSYYTSSQPNQQASGQYNYGASQYGGPPGGQQSGYIPPPAPPPPPPGAPGSGPAGPYSGGSGPYGPPGGYHDGMGGGPPQGMRSQPHFSSKQYQIEECVKLSNTNDDYNGVYSFTRLEEVWEEAEIPAPVLTKEEEDTVDSRDMVRSLTELKSICSNINDISIEEQNDTVFVSGLPEEITEGQIAEYFGAIGVIKTDKRTGKPKIWMYRDKASGKSKGEATVTYDDPPTASSAINWFNDFRGAKIKVEMAQRKPQMGGFSRGGGRGGGGRGGGGDRGGHGRPSAPPPPGSRQGDWRCPNMSCNNNNFAWRTQCNRCQAPKPDMGDSMSDGGLGGQPMTPEVVDSRRGGPMTPQVVDGNRRNGSGNMRGGRGGGGRGGGFGGPRGGGRGDGRGRGRGGGPPGRGGRGSGGPMRGGGGDRRPAPY</sequence>
<feature type="compositionally biased region" description="Low complexity" evidence="10">
    <location>
        <begin position="73"/>
        <end position="94"/>
    </location>
</feature>
<dbReference type="GO" id="GO:0006355">
    <property type="term" value="P:regulation of DNA-templated transcription"/>
    <property type="evidence" value="ECO:0007669"/>
    <property type="project" value="InterPro"/>
</dbReference>
<reference evidence="13 14" key="1">
    <citation type="journal article" date="2018" name="Gigascience">
        <title>Genomes of trombidid mites reveal novel predicted allergens and laterally-transferred genes associated with secondary metabolism.</title>
        <authorList>
            <person name="Dong X."/>
            <person name="Chaisiri K."/>
            <person name="Xia D."/>
            <person name="Armstrong S.D."/>
            <person name="Fang Y."/>
            <person name="Donnelly M.J."/>
            <person name="Kadowaki T."/>
            <person name="McGarry J.W."/>
            <person name="Darby A.C."/>
            <person name="Makepeace B.L."/>
        </authorList>
    </citation>
    <scope>NUCLEOTIDE SEQUENCE [LARGE SCALE GENOMIC DNA]</scope>
    <source>
        <strain evidence="13">UoL-UT</strain>
    </source>
</reference>
<dbReference type="Gene3D" id="3.30.70.330">
    <property type="match status" value="1"/>
</dbReference>
<feature type="compositionally biased region" description="Gly residues" evidence="10">
    <location>
        <begin position="155"/>
        <end position="185"/>
    </location>
</feature>
<feature type="domain" description="RanBP2-type" evidence="12">
    <location>
        <begin position="397"/>
        <end position="428"/>
    </location>
</feature>
<dbReference type="SMART" id="SM00547">
    <property type="entry name" value="ZnF_RBZ"/>
    <property type="match status" value="1"/>
</dbReference>
<comment type="caution">
    <text evidence="13">The sequence shown here is derived from an EMBL/GenBank/DDBJ whole genome shotgun (WGS) entry which is preliminary data.</text>
</comment>
<dbReference type="InterPro" id="IPR036443">
    <property type="entry name" value="Znf_RanBP2_sf"/>
</dbReference>
<dbReference type="InterPro" id="IPR034870">
    <property type="entry name" value="TET_fam"/>
</dbReference>
<evidence type="ECO:0000256" key="7">
    <source>
        <dbReference type="ARBA" id="ARBA00023242"/>
    </source>
</evidence>
<evidence type="ECO:0000259" key="11">
    <source>
        <dbReference type="PROSITE" id="PS50102"/>
    </source>
</evidence>
<feature type="compositionally biased region" description="Low complexity" evidence="10">
    <location>
        <begin position="102"/>
        <end position="118"/>
    </location>
</feature>
<gene>
    <name evidence="13" type="ORF">B4U80_09688</name>
</gene>
<keyword evidence="5" id="KW-0862">Zinc</keyword>
<evidence type="ECO:0000256" key="9">
    <source>
        <dbReference type="PROSITE-ProRule" id="PRU00322"/>
    </source>
</evidence>
<evidence type="ECO:0000256" key="3">
    <source>
        <dbReference type="ARBA" id="ARBA00022723"/>
    </source>
</evidence>
<dbReference type="STRING" id="299467.A0A443SL36"/>
<comment type="subcellular location">
    <subcellularLocation>
        <location evidence="1">Nucleus</location>
    </subcellularLocation>
</comment>
<dbReference type="Gene3D" id="4.10.1060.10">
    <property type="entry name" value="Zinc finger, RanBP2-type"/>
    <property type="match status" value="1"/>
</dbReference>
<dbReference type="InterPro" id="IPR012677">
    <property type="entry name" value="Nucleotide-bd_a/b_plait_sf"/>
</dbReference>